<feature type="transmembrane region" description="Helical" evidence="1">
    <location>
        <begin position="31"/>
        <end position="47"/>
    </location>
</feature>
<keyword evidence="1" id="KW-0812">Transmembrane</keyword>
<comment type="caution">
    <text evidence="2">The sequence shown here is derived from an EMBL/GenBank/DDBJ whole genome shotgun (WGS) entry which is preliminary data.</text>
</comment>
<dbReference type="Proteomes" id="UP001621714">
    <property type="component" value="Unassembled WGS sequence"/>
</dbReference>
<keyword evidence="1" id="KW-0472">Membrane</keyword>
<dbReference type="RefSeq" id="WP_405341085.1">
    <property type="nucleotide sequence ID" value="NZ_JBANFI010000008.1"/>
</dbReference>
<evidence type="ECO:0000313" key="2">
    <source>
        <dbReference type="EMBL" id="MFK7161718.1"/>
    </source>
</evidence>
<organism evidence="2 3">
    <name type="scientific">Marinospirillum alkalitolerans</name>
    <dbReference type="NCBI Taxonomy" id="3123374"/>
    <lineage>
        <taxon>Bacteria</taxon>
        <taxon>Pseudomonadati</taxon>
        <taxon>Pseudomonadota</taxon>
        <taxon>Gammaproteobacteria</taxon>
        <taxon>Oceanospirillales</taxon>
        <taxon>Oceanospirillaceae</taxon>
        <taxon>Marinospirillum</taxon>
    </lineage>
</organism>
<evidence type="ECO:0000313" key="3">
    <source>
        <dbReference type="Proteomes" id="UP001621714"/>
    </source>
</evidence>
<gene>
    <name evidence="2" type="ORF">V6U78_11790</name>
</gene>
<accession>A0ABW8Q1K1</accession>
<protein>
    <recommendedName>
        <fullName evidence="4">MFS transporter</fullName>
    </recommendedName>
</protein>
<feature type="transmembrane region" description="Helical" evidence="1">
    <location>
        <begin position="7"/>
        <end position="25"/>
    </location>
</feature>
<name>A0ABW8Q1K1_9GAMM</name>
<sequence length="56" mass="6995">MYTYRLILLLVVISYFFLPWLQPQWGQTHWYQPYLIWLALIGAALWLDQKRRIERL</sequence>
<proteinExistence type="predicted"/>
<keyword evidence="1" id="KW-1133">Transmembrane helix</keyword>
<evidence type="ECO:0008006" key="4">
    <source>
        <dbReference type="Google" id="ProtNLM"/>
    </source>
</evidence>
<evidence type="ECO:0000256" key="1">
    <source>
        <dbReference type="SAM" id="Phobius"/>
    </source>
</evidence>
<keyword evidence="3" id="KW-1185">Reference proteome</keyword>
<dbReference type="EMBL" id="JBANFI010000008">
    <property type="protein sequence ID" value="MFK7161718.1"/>
    <property type="molecule type" value="Genomic_DNA"/>
</dbReference>
<reference evidence="2 3" key="1">
    <citation type="submission" date="2024-02" db="EMBL/GenBank/DDBJ databases">
        <title>Marinospirillum sp. MEB 164 isolated from Lonar lake sediment.</title>
        <authorList>
            <person name="Joshi A."/>
            <person name="Thite S."/>
        </authorList>
    </citation>
    <scope>NUCLEOTIDE SEQUENCE [LARGE SCALE GENOMIC DNA]</scope>
    <source>
        <strain evidence="2 3">MEB164</strain>
    </source>
</reference>